<dbReference type="AlphaFoldDB" id="A0A7J7P4D5"/>
<organism evidence="2 3">
    <name type="scientific">Kingdonia uniflora</name>
    <dbReference type="NCBI Taxonomy" id="39325"/>
    <lineage>
        <taxon>Eukaryota</taxon>
        <taxon>Viridiplantae</taxon>
        <taxon>Streptophyta</taxon>
        <taxon>Embryophyta</taxon>
        <taxon>Tracheophyta</taxon>
        <taxon>Spermatophyta</taxon>
        <taxon>Magnoliopsida</taxon>
        <taxon>Ranunculales</taxon>
        <taxon>Circaeasteraceae</taxon>
        <taxon>Kingdonia</taxon>
    </lineage>
</organism>
<dbReference type="Proteomes" id="UP000541444">
    <property type="component" value="Unassembled WGS sequence"/>
</dbReference>
<reference evidence="2 3" key="1">
    <citation type="journal article" date="2020" name="IScience">
        <title>Genome Sequencing of the Endangered Kingdonia uniflora (Circaeasteraceae, Ranunculales) Reveals Potential Mechanisms of Evolutionary Specialization.</title>
        <authorList>
            <person name="Sun Y."/>
            <person name="Deng T."/>
            <person name="Zhang A."/>
            <person name="Moore M.J."/>
            <person name="Landis J.B."/>
            <person name="Lin N."/>
            <person name="Zhang H."/>
            <person name="Zhang X."/>
            <person name="Huang J."/>
            <person name="Zhang X."/>
            <person name="Sun H."/>
            <person name="Wang H."/>
        </authorList>
    </citation>
    <scope>NUCLEOTIDE SEQUENCE [LARGE SCALE GENOMIC DNA]</scope>
    <source>
        <strain evidence="2">TB1705</strain>
        <tissue evidence="2">Leaf</tissue>
    </source>
</reference>
<evidence type="ECO:0000313" key="2">
    <source>
        <dbReference type="EMBL" id="KAF6174307.1"/>
    </source>
</evidence>
<dbReference type="EMBL" id="JACGCM010000276">
    <property type="protein sequence ID" value="KAF6174307.1"/>
    <property type="molecule type" value="Genomic_DNA"/>
</dbReference>
<keyword evidence="3" id="KW-1185">Reference proteome</keyword>
<proteinExistence type="predicted"/>
<feature type="compositionally biased region" description="Basic and acidic residues" evidence="1">
    <location>
        <begin position="64"/>
        <end position="77"/>
    </location>
</feature>
<gene>
    <name evidence="2" type="ORF">GIB67_040800</name>
</gene>
<sequence>MSSKSSNSSGEEAEMNDKVEPVNLKLAPEAPSALLPLDGNSCATDSDETKSDVGQSSSSSKPDLIVDPKSEIIDKEMPPPSRPLSPRSLYPHIVPMAQKVIPPVKRTWYRNIPEWYTCVPYTESPFITLTITPKNLKKLNDKLAERKDWNPTTDVAYDHTIVADPVRIRSIDNPNCFGVSNFGWTRKEMAESF</sequence>
<evidence type="ECO:0000313" key="3">
    <source>
        <dbReference type="Proteomes" id="UP000541444"/>
    </source>
</evidence>
<accession>A0A7J7P4D5</accession>
<evidence type="ECO:0000256" key="1">
    <source>
        <dbReference type="SAM" id="MobiDB-lite"/>
    </source>
</evidence>
<name>A0A7J7P4D5_9MAGN</name>
<feature type="compositionally biased region" description="Low complexity" evidence="1">
    <location>
        <begin position="24"/>
        <end position="37"/>
    </location>
</feature>
<feature type="region of interest" description="Disordered" evidence="1">
    <location>
        <begin position="1"/>
        <end position="86"/>
    </location>
</feature>
<comment type="caution">
    <text evidence="2">The sequence shown here is derived from an EMBL/GenBank/DDBJ whole genome shotgun (WGS) entry which is preliminary data.</text>
</comment>
<protein>
    <submittedName>
        <fullName evidence="2">Uncharacterized protein</fullName>
    </submittedName>
</protein>